<feature type="transmembrane region" description="Helical" evidence="1">
    <location>
        <begin position="50"/>
        <end position="71"/>
    </location>
</feature>
<protein>
    <submittedName>
        <fullName evidence="2">Uncharacterized protein</fullName>
    </submittedName>
</protein>
<dbReference type="AlphaFoldDB" id="A0A411MQ57"/>
<accession>A0A411MQ57</accession>
<keyword evidence="1" id="KW-0472">Membrane</keyword>
<dbReference type="Proteomes" id="UP000291130">
    <property type="component" value="Chromosome"/>
</dbReference>
<sequence length="145" mass="15970">MIRLFCIRLLQSLGLALVAYLFVCLMTAGMSGEALRLTLPDVSQPDGNSAFDLLLFSLPGQLLFLLVGCFIHRQRVLSSVFMLFAALIALLQCLLFSQAFGNTWSTAEIFGLLGFNLHWLLLALVPGLVWLIGLERLPLCGRSRG</sequence>
<keyword evidence="1" id="KW-1133">Transmembrane helix</keyword>
<dbReference type="OrthoDB" id="7030361at2"/>
<feature type="transmembrane region" description="Helical" evidence="1">
    <location>
        <begin position="109"/>
        <end position="134"/>
    </location>
</feature>
<gene>
    <name evidence="2" type="ORF">EXN22_25055</name>
</gene>
<proteinExistence type="predicted"/>
<evidence type="ECO:0000313" key="3">
    <source>
        <dbReference type="Proteomes" id="UP000291130"/>
    </source>
</evidence>
<dbReference type="KEGG" id="ptk:EXN22_25055"/>
<keyword evidence="1" id="KW-0812">Transmembrane</keyword>
<feature type="transmembrane region" description="Helical" evidence="1">
    <location>
        <begin position="76"/>
        <end position="97"/>
    </location>
</feature>
<organism evidence="2 3">
    <name type="scientific">Pseudomonas tructae</name>
    <dbReference type="NCBI Taxonomy" id="2518644"/>
    <lineage>
        <taxon>Bacteria</taxon>
        <taxon>Pseudomonadati</taxon>
        <taxon>Pseudomonadota</taxon>
        <taxon>Gammaproteobacteria</taxon>
        <taxon>Pseudomonadales</taxon>
        <taxon>Pseudomonadaceae</taxon>
        <taxon>Pseudomonas</taxon>
    </lineage>
</organism>
<name>A0A411MQ57_9PSED</name>
<evidence type="ECO:0000256" key="1">
    <source>
        <dbReference type="SAM" id="Phobius"/>
    </source>
</evidence>
<dbReference type="EMBL" id="CP035952">
    <property type="protein sequence ID" value="QBF28790.1"/>
    <property type="molecule type" value="Genomic_DNA"/>
</dbReference>
<keyword evidence="3" id="KW-1185">Reference proteome</keyword>
<reference evidence="2 3" key="1">
    <citation type="submission" date="2019-02" db="EMBL/GenBank/DDBJ databases">
        <title>Complete genome sequence of Pseudomonas sp. SNU WT1 isolated from rainbow trout.</title>
        <authorList>
            <person name="Oh W.T."/>
            <person name="Park S.C."/>
        </authorList>
    </citation>
    <scope>NUCLEOTIDE SEQUENCE [LARGE SCALE GENOMIC DNA]</scope>
    <source>
        <strain evidence="2 3">SNU WT1</strain>
    </source>
</reference>
<feature type="transmembrane region" description="Helical" evidence="1">
    <location>
        <begin position="12"/>
        <end position="30"/>
    </location>
</feature>
<evidence type="ECO:0000313" key="2">
    <source>
        <dbReference type="EMBL" id="QBF28790.1"/>
    </source>
</evidence>